<dbReference type="SMART" id="SM00855">
    <property type="entry name" value="PGAM"/>
    <property type="match status" value="1"/>
</dbReference>
<dbReference type="GO" id="GO:0006096">
    <property type="term" value="P:glycolytic process"/>
    <property type="evidence" value="ECO:0007669"/>
    <property type="project" value="UniProtKB-KW"/>
</dbReference>
<keyword evidence="3" id="KW-0324">Glycolysis</keyword>
<evidence type="ECO:0000256" key="5">
    <source>
        <dbReference type="PIRSR" id="PIRSR613078-1"/>
    </source>
</evidence>
<dbReference type="EC" id="5.4.2.11" evidence="2"/>
<accession>A0A7G9GET6</accession>
<evidence type="ECO:0000256" key="3">
    <source>
        <dbReference type="ARBA" id="ARBA00023152"/>
    </source>
</evidence>
<dbReference type="GO" id="GO:0004619">
    <property type="term" value="F:phosphoglycerate mutase activity"/>
    <property type="evidence" value="ECO:0007669"/>
    <property type="project" value="UniProtKB-EC"/>
</dbReference>
<feature type="active site" description="Tele-phosphohistidine intermediate" evidence="5">
    <location>
        <position position="8"/>
    </location>
</feature>
<keyword evidence="4" id="KW-0413">Isomerase</keyword>
<dbReference type="InterPro" id="IPR005952">
    <property type="entry name" value="Phosphogly_mut1"/>
</dbReference>
<feature type="binding site" evidence="6">
    <location>
        <begin position="7"/>
        <end position="14"/>
    </location>
    <ligand>
        <name>substrate</name>
    </ligand>
</feature>
<feature type="site" description="Transition state stabilizer" evidence="7">
    <location>
        <position position="154"/>
    </location>
</feature>
<dbReference type="InterPro" id="IPR001345">
    <property type="entry name" value="PG/BPGM_mutase_AS"/>
</dbReference>
<sequence>MRLYVIRHGETSWNVARRLQGHAGADLNENGVRLAEVTARAMKDIPFDLCFTSPLTRAAHTARIILAGRNVPVIEEPRIMEISFGEWEGLCCASGRSEIPGTNFLETFHKTPFNYVPAPGGESIADVCARTADFYQELSGNPEYQDKTILISTHGCASRAFLRNVYEDKEDYWHGGVPMNCAVSIVDVKDGKAVLLESDKIYYDASDCVDYYAAKEEKNEDK</sequence>
<evidence type="ECO:0000256" key="6">
    <source>
        <dbReference type="PIRSR" id="PIRSR613078-2"/>
    </source>
</evidence>
<dbReference type="Pfam" id="PF00300">
    <property type="entry name" value="His_Phos_1"/>
    <property type="match status" value="1"/>
</dbReference>
<name>A0A7G9GET6_9FIRM</name>
<evidence type="ECO:0000313" key="8">
    <source>
        <dbReference type="EMBL" id="QNM09318.1"/>
    </source>
</evidence>
<dbReference type="CDD" id="cd07067">
    <property type="entry name" value="HP_PGM_like"/>
    <property type="match status" value="1"/>
</dbReference>
<dbReference type="InterPro" id="IPR029033">
    <property type="entry name" value="His_PPase_superfam"/>
</dbReference>
<evidence type="ECO:0000256" key="4">
    <source>
        <dbReference type="ARBA" id="ARBA00023235"/>
    </source>
</evidence>
<dbReference type="Proteomes" id="UP000515860">
    <property type="component" value="Chromosome"/>
</dbReference>
<evidence type="ECO:0000256" key="7">
    <source>
        <dbReference type="PIRSR" id="PIRSR613078-3"/>
    </source>
</evidence>
<evidence type="ECO:0000313" key="9">
    <source>
        <dbReference type="Proteomes" id="UP000515860"/>
    </source>
</evidence>
<reference evidence="8 9" key="1">
    <citation type="submission" date="2020-08" db="EMBL/GenBank/DDBJ databases">
        <authorList>
            <person name="Liu C."/>
            <person name="Sun Q."/>
        </authorList>
    </citation>
    <scope>NUCLEOTIDE SEQUENCE [LARGE SCALE GENOMIC DNA]</scope>
    <source>
        <strain evidence="8 9">NSJ-29</strain>
    </source>
</reference>
<dbReference type="KEGG" id="whj:H9Q79_03250"/>
<protein>
    <recommendedName>
        <fullName evidence="2">phosphoglycerate mutase (2,3-diphosphoglycerate-dependent)</fullName>
        <ecNumber evidence="2">5.4.2.11</ecNumber>
    </recommendedName>
</protein>
<organism evidence="8 9">
    <name type="scientific">Wansuia hejianensis</name>
    <dbReference type="NCBI Taxonomy" id="2763667"/>
    <lineage>
        <taxon>Bacteria</taxon>
        <taxon>Bacillati</taxon>
        <taxon>Bacillota</taxon>
        <taxon>Clostridia</taxon>
        <taxon>Lachnospirales</taxon>
        <taxon>Lachnospiraceae</taxon>
        <taxon>Wansuia</taxon>
    </lineage>
</organism>
<evidence type="ECO:0000256" key="1">
    <source>
        <dbReference type="ARBA" id="ARBA00006717"/>
    </source>
</evidence>
<dbReference type="RefSeq" id="WP_118645977.1">
    <property type="nucleotide sequence ID" value="NZ_CP060635.1"/>
</dbReference>
<proteinExistence type="inferred from homology"/>
<comment type="similarity">
    <text evidence="1">Belongs to the phosphoglycerate mutase family. BPG-dependent PGAM subfamily.</text>
</comment>
<keyword evidence="9" id="KW-1185">Reference proteome</keyword>
<evidence type="ECO:0000256" key="2">
    <source>
        <dbReference type="ARBA" id="ARBA00012028"/>
    </source>
</evidence>
<dbReference type="AlphaFoldDB" id="A0A7G9GET6"/>
<dbReference type="PROSITE" id="PS00175">
    <property type="entry name" value="PG_MUTASE"/>
    <property type="match status" value="1"/>
</dbReference>
<dbReference type="InterPro" id="IPR013078">
    <property type="entry name" value="His_Pase_superF_clade-1"/>
</dbReference>
<dbReference type="PANTHER" id="PTHR11931">
    <property type="entry name" value="PHOSPHOGLYCERATE MUTASE"/>
    <property type="match status" value="1"/>
</dbReference>
<dbReference type="EMBL" id="CP060635">
    <property type="protein sequence ID" value="QNM09318.1"/>
    <property type="molecule type" value="Genomic_DNA"/>
</dbReference>
<dbReference type="Gene3D" id="3.40.50.1240">
    <property type="entry name" value="Phosphoglycerate mutase-like"/>
    <property type="match status" value="1"/>
</dbReference>
<feature type="binding site" evidence="6">
    <location>
        <position position="57"/>
    </location>
    <ligand>
        <name>substrate</name>
    </ligand>
</feature>
<dbReference type="SUPFAM" id="SSF53254">
    <property type="entry name" value="Phosphoglycerate mutase-like"/>
    <property type="match status" value="1"/>
</dbReference>
<gene>
    <name evidence="8" type="ORF">H9Q79_03250</name>
</gene>
<feature type="active site" description="Proton donor/acceptor" evidence="5">
    <location>
        <position position="81"/>
    </location>
</feature>